<dbReference type="EMBL" id="FQXU01000012">
    <property type="protein sequence ID" value="SHI31309.1"/>
    <property type="molecule type" value="Genomic_DNA"/>
</dbReference>
<accession>A0A1M6A4M5</accession>
<evidence type="ECO:0000313" key="1">
    <source>
        <dbReference type="EMBL" id="SHI31309.1"/>
    </source>
</evidence>
<sequence>MIKKVKPRYLDDEKLIRKLVIFKKKLENYTKSEYTINDEGELCYIKNNEIIPLCNFVLIPQEEVKILEGDIIISKLRITCVIDNTEVIKDIEVGMKEIKKIDWIDKYFGFKCCIYSEMSENRSYEKIKQALKLCCKDLGATKIANQIGWGCDNGKYFYVHGDGIIGKKRDIEVGEELNDFRIDIYDELHPAHAYIKSFEMLDIAPLKITLPLFSYTLMSVINSLLREEHCEPQAVLWLEGETGSRKTTLARQFSFLFNRSENPPVIANFKCTKTFLEYKMNQYKDSVLVIDDYYPAMDPSEKQDMNSKVELILRLIGDKTPKGRSNVNLKESKNLTPRGLVLITGEDFTHVKSNIARCINIKVEKNDVNLDKLTEFQENPLILSTSIFYYIKWLSKYMTKNQSLPKIDLDKFRKKYSNTNIHGRLIDAIWGLKYSFYLYLKYGISINVIDKKTMKEKLEQVENVFYELVEKQSMLMVSEEPLYMYLNTLNEMIISNKIIIKKIGYKPENKNIDGWYDEKYYYMLPEGLYNTVFLFWRKRNKVFPLGQKQIHDLMRKNNIIEFEKNTGKNCKKVKVNSENRLRVLKISKEKLNEYLSQ</sequence>
<gene>
    <name evidence="1" type="ORF">SAMN02745941_03608</name>
</gene>
<protein>
    <recommendedName>
        <fullName evidence="3">DUF927 domain-containing protein</fullName>
    </recommendedName>
</protein>
<dbReference type="AlphaFoldDB" id="A0A1M6A4M5"/>
<dbReference type="RefSeq" id="WP_073021754.1">
    <property type="nucleotide sequence ID" value="NZ_FQXU01000012.1"/>
</dbReference>
<proteinExistence type="predicted"/>
<organism evidence="1 2">
    <name type="scientific">Clostridium intestinale DSM 6191</name>
    <dbReference type="NCBI Taxonomy" id="1121320"/>
    <lineage>
        <taxon>Bacteria</taxon>
        <taxon>Bacillati</taxon>
        <taxon>Bacillota</taxon>
        <taxon>Clostridia</taxon>
        <taxon>Eubacteriales</taxon>
        <taxon>Clostridiaceae</taxon>
        <taxon>Clostridium</taxon>
    </lineage>
</organism>
<name>A0A1M6A4M5_9CLOT</name>
<evidence type="ECO:0008006" key="3">
    <source>
        <dbReference type="Google" id="ProtNLM"/>
    </source>
</evidence>
<evidence type="ECO:0000313" key="2">
    <source>
        <dbReference type="Proteomes" id="UP000184241"/>
    </source>
</evidence>
<reference evidence="1 2" key="1">
    <citation type="submission" date="2016-11" db="EMBL/GenBank/DDBJ databases">
        <authorList>
            <person name="Jaros S."/>
            <person name="Januszkiewicz K."/>
            <person name="Wedrychowicz H."/>
        </authorList>
    </citation>
    <scope>NUCLEOTIDE SEQUENCE [LARGE SCALE GENOMIC DNA]</scope>
    <source>
        <strain evidence="1 2">DSM 6191</strain>
    </source>
</reference>
<dbReference type="Proteomes" id="UP000184241">
    <property type="component" value="Unassembled WGS sequence"/>
</dbReference>